<proteinExistence type="predicted"/>
<dbReference type="AlphaFoldDB" id="A0A5J4NJL9"/>
<evidence type="ECO:0000313" key="1">
    <source>
        <dbReference type="EMBL" id="KAA3675732.1"/>
    </source>
</evidence>
<accession>A0A5J4NJL9</accession>
<keyword evidence="2" id="KW-1185">Reference proteome</keyword>
<comment type="caution">
    <text evidence="1">The sequence shown here is derived from an EMBL/GenBank/DDBJ whole genome shotgun (WGS) entry which is preliminary data.</text>
</comment>
<reference evidence="1 2" key="1">
    <citation type="journal article" date="2019" name="Gigascience">
        <title>Whole-genome sequence of the oriental lung fluke Paragonimus westermani.</title>
        <authorList>
            <person name="Oey H."/>
            <person name="Zakrzewski M."/>
            <person name="Narain K."/>
            <person name="Devi K.R."/>
            <person name="Agatsuma T."/>
            <person name="Nawaratna S."/>
            <person name="Gobert G.N."/>
            <person name="Jones M.K."/>
            <person name="Ragan M.A."/>
            <person name="McManus D.P."/>
            <person name="Krause L."/>
        </authorList>
    </citation>
    <scope>NUCLEOTIDE SEQUENCE [LARGE SCALE GENOMIC DNA]</scope>
    <source>
        <strain evidence="1 2">IND2009</strain>
    </source>
</reference>
<gene>
    <name evidence="1" type="ORF">DEA37_0007287</name>
</gene>
<sequence>PNVIETQLEWGSYPHSVPPDSPAYFVRYCVKDTKEVLKETPTVQLHNPEIKPLVSTVDNAVYVNSHLVGHFYVLLLDAFHPKFLRFQVPDDNRKLFKQVPAWERWPKNFEVFYSFSDPLHSGMQISPPGACTTLGPPVQLYQSGNLLRPRDSYTQIVLEIACVTLREGHKFTYVFQAQFNHAESVYYSPPYPRYINLADSVYHHEFSVLPHKECLPSISVKIKREDRYEIRCYSKVVQTFYAFNFSRLTFKEFGHMQYVLEASTFALDIRHPTVNIPELQTECPKHCFDLRPRLSVPVEQFITQPGFNKVACYISLGNHQHVITKELIHMTEKHRDILVLQGEDQINVRDLSRNDEPFEIKLFFAAKRLQSAEFIHCEGLRYDYPWIYFDEISDVGPFNVTCFIPAQERLFRKTLAFNITGVYKFTIKPFRVMVCRKEPVKFRCSAVTSVSRGSTTKWMIEEDGSKVFHSGPEIYHSVSSASKLFRLTCYMDLFEDQKLQMIMGVTDPEELRLVLKPKGIKYYVPSIRKLLTVSPEQKNLTSDDTWVLNLTIPPENETCVPRQHSATKPNAMTVTADVKLGECRPITRVHELLCPGIFLEIYTPMLKPCVFVT</sequence>
<dbReference type="Proteomes" id="UP000324629">
    <property type="component" value="Unassembled WGS sequence"/>
</dbReference>
<dbReference type="EMBL" id="QNGE01002352">
    <property type="protein sequence ID" value="KAA3675732.1"/>
    <property type="molecule type" value="Genomic_DNA"/>
</dbReference>
<protein>
    <submittedName>
        <fullName evidence="1">Uncharacterized protein</fullName>
    </submittedName>
</protein>
<feature type="non-terminal residue" evidence="1">
    <location>
        <position position="1"/>
    </location>
</feature>
<organism evidence="1 2">
    <name type="scientific">Paragonimus westermani</name>
    <dbReference type="NCBI Taxonomy" id="34504"/>
    <lineage>
        <taxon>Eukaryota</taxon>
        <taxon>Metazoa</taxon>
        <taxon>Spiralia</taxon>
        <taxon>Lophotrochozoa</taxon>
        <taxon>Platyhelminthes</taxon>
        <taxon>Trematoda</taxon>
        <taxon>Digenea</taxon>
        <taxon>Plagiorchiida</taxon>
        <taxon>Troglotremata</taxon>
        <taxon>Troglotrematidae</taxon>
        <taxon>Paragonimus</taxon>
    </lineage>
</organism>
<name>A0A5J4NJL9_9TREM</name>
<evidence type="ECO:0000313" key="2">
    <source>
        <dbReference type="Proteomes" id="UP000324629"/>
    </source>
</evidence>